<accession>A0ABW4GUS3</accession>
<evidence type="ECO:0000256" key="3">
    <source>
        <dbReference type="ARBA" id="ARBA00022475"/>
    </source>
</evidence>
<dbReference type="CDD" id="cd06261">
    <property type="entry name" value="TM_PBP2"/>
    <property type="match status" value="1"/>
</dbReference>
<evidence type="ECO:0000313" key="10">
    <source>
        <dbReference type="EMBL" id="MFD1546079.1"/>
    </source>
</evidence>
<proteinExistence type="inferred from homology"/>
<dbReference type="EMBL" id="JBHUCM010000056">
    <property type="protein sequence ID" value="MFD1546079.1"/>
    <property type="molecule type" value="Genomic_DNA"/>
</dbReference>
<protein>
    <submittedName>
        <fullName evidence="10">ABC transporter permease</fullName>
    </submittedName>
</protein>
<keyword evidence="6 8" id="KW-1133">Transmembrane helix</keyword>
<feature type="transmembrane region" description="Helical" evidence="8">
    <location>
        <begin position="134"/>
        <end position="154"/>
    </location>
</feature>
<evidence type="ECO:0000256" key="2">
    <source>
        <dbReference type="ARBA" id="ARBA00022448"/>
    </source>
</evidence>
<evidence type="ECO:0000256" key="1">
    <source>
        <dbReference type="ARBA" id="ARBA00004429"/>
    </source>
</evidence>
<comment type="caution">
    <text evidence="10">The sequence shown here is derived from an EMBL/GenBank/DDBJ whole genome shotgun (WGS) entry which is preliminary data.</text>
</comment>
<reference evidence="11" key="1">
    <citation type="journal article" date="2019" name="Int. J. Syst. Evol. Microbiol.">
        <title>The Global Catalogue of Microorganisms (GCM) 10K type strain sequencing project: providing services to taxonomists for standard genome sequencing and annotation.</title>
        <authorList>
            <consortium name="The Broad Institute Genomics Platform"/>
            <consortium name="The Broad Institute Genome Sequencing Center for Infectious Disease"/>
            <person name="Wu L."/>
            <person name="Ma J."/>
        </authorList>
    </citation>
    <scope>NUCLEOTIDE SEQUENCE [LARGE SCALE GENOMIC DNA]</scope>
    <source>
        <strain evidence="11">CGMCC 1.15399</strain>
    </source>
</reference>
<gene>
    <name evidence="10" type="ORF">ACFSJ0_54225</name>
</gene>
<keyword evidence="5 8" id="KW-0812">Transmembrane</keyword>
<dbReference type="Pfam" id="PF00528">
    <property type="entry name" value="BPD_transp_1"/>
    <property type="match status" value="1"/>
</dbReference>
<organism evidence="10 11">
    <name type="scientific">Nonomuraea guangzhouensis</name>
    <dbReference type="NCBI Taxonomy" id="1291555"/>
    <lineage>
        <taxon>Bacteria</taxon>
        <taxon>Bacillati</taxon>
        <taxon>Actinomycetota</taxon>
        <taxon>Actinomycetes</taxon>
        <taxon>Streptosporangiales</taxon>
        <taxon>Streptosporangiaceae</taxon>
        <taxon>Nonomuraea</taxon>
    </lineage>
</organism>
<evidence type="ECO:0000256" key="8">
    <source>
        <dbReference type="RuleBase" id="RU363032"/>
    </source>
</evidence>
<keyword evidence="11" id="KW-1185">Reference proteome</keyword>
<feature type="transmembrane region" description="Helical" evidence="8">
    <location>
        <begin position="58"/>
        <end position="86"/>
    </location>
</feature>
<keyword evidence="4" id="KW-0997">Cell inner membrane</keyword>
<keyword evidence="2 8" id="KW-0813">Transport</keyword>
<evidence type="ECO:0000256" key="7">
    <source>
        <dbReference type="ARBA" id="ARBA00023136"/>
    </source>
</evidence>
<feature type="domain" description="ABC transmembrane type-1" evidence="9">
    <location>
        <begin position="63"/>
        <end position="251"/>
    </location>
</feature>
<comment type="subcellular location">
    <subcellularLocation>
        <location evidence="1">Cell inner membrane</location>
        <topology evidence="1">Multi-pass membrane protein</topology>
    </subcellularLocation>
    <subcellularLocation>
        <location evidence="8">Cell membrane</location>
        <topology evidence="8">Multi-pass membrane protein</topology>
    </subcellularLocation>
</comment>
<dbReference type="RefSeq" id="WP_219539841.1">
    <property type="nucleotide sequence ID" value="NZ_JAHKRM010000080.1"/>
</dbReference>
<dbReference type="PROSITE" id="PS50928">
    <property type="entry name" value="ABC_TM1"/>
    <property type="match status" value="1"/>
</dbReference>
<evidence type="ECO:0000259" key="9">
    <source>
        <dbReference type="PROSITE" id="PS50928"/>
    </source>
</evidence>
<feature type="transmembrane region" description="Helical" evidence="8">
    <location>
        <begin position="233"/>
        <end position="255"/>
    </location>
</feature>
<feature type="transmembrane region" description="Helical" evidence="8">
    <location>
        <begin position="175"/>
        <end position="200"/>
    </location>
</feature>
<dbReference type="PANTHER" id="PTHR43357:SF4">
    <property type="entry name" value="INNER MEMBRANE ABC TRANSPORTER PERMEASE PROTEIN YDCV"/>
    <property type="match status" value="1"/>
</dbReference>
<keyword evidence="7 8" id="KW-0472">Membrane</keyword>
<evidence type="ECO:0000256" key="6">
    <source>
        <dbReference type="ARBA" id="ARBA00022989"/>
    </source>
</evidence>
<evidence type="ECO:0000313" key="11">
    <source>
        <dbReference type="Proteomes" id="UP001597097"/>
    </source>
</evidence>
<name>A0ABW4GUS3_9ACTN</name>
<evidence type="ECO:0000256" key="4">
    <source>
        <dbReference type="ARBA" id="ARBA00022519"/>
    </source>
</evidence>
<dbReference type="PANTHER" id="PTHR43357">
    <property type="entry name" value="INNER MEMBRANE ABC TRANSPORTER PERMEASE PROTEIN YDCV"/>
    <property type="match status" value="1"/>
</dbReference>
<dbReference type="InterPro" id="IPR000515">
    <property type="entry name" value="MetI-like"/>
</dbReference>
<comment type="similarity">
    <text evidence="8">Belongs to the binding-protein-dependent transport system permease family.</text>
</comment>
<evidence type="ECO:0000256" key="5">
    <source>
        <dbReference type="ARBA" id="ARBA00022692"/>
    </source>
</evidence>
<keyword evidence="3" id="KW-1003">Cell membrane</keyword>
<feature type="transmembrane region" description="Helical" evidence="8">
    <location>
        <begin position="98"/>
        <end position="122"/>
    </location>
</feature>
<sequence length="261" mass="27436">MRRLGTVAFRTLVGLTVLFLLAPALVIVAMSFSETSYLSFPPQGLGLRQYRSLLTSDVWGVVTLRSLVIALPVAMLAVGAAVLLVIGLQRTRLPYKNALVAVSTLPMLVPGVALAVAVYGLLAGMHALDTYAGVILAHTVVTLPLAVLILWPAIRAISSNLELAAMTLGAGRARAWWDTTVRLLGPAIAASMITVFLTSFDEAVLVSFLSGPRTTTLPKAILDSVVTGVDPTITAVAGLLILLTAALMTAGEALLRRSGRR</sequence>
<dbReference type="Proteomes" id="UP001597097">
    <property type="component" value="Unassembled WGS sequence"/>
</dbReference>
<feature type="transmembrane region" description="Helical" evidence="8">
    <location>
        <begin position="12"/>
        <end position="32"/>
    </location>
</feature>